<evidence type="ECO:0000313" key="2">
    <source>
        <dbReference type="EMBL" id="MEJ8820560.1"/>
    </source>
</evidence>
<feature type="domain" description="Chitinase A N-terminal" evidence="1">
    <location>
        <begin position="144"/>
        <end position="219"/>
    </location>
</feature>
<evidence type="ECO:0000313" key="3">
    <source>
        <dbReference type="Proteomes" id="UP001363010"/>
    </source>
</evidence>
<dbReference type="InterPro" id="IPR014756">
    <property type="entry name" value="Ig_E-set"/>
</dbReference>
<dbReference type="SUPFAM" id="SSF81296">
    <property type="entry name" value="E set domains"/>
    <property type="match status" value="1"/>
</dbReference>
<dbReference type="Gene3D" id="2.60.40.10">
    <property type="entry name" value="Immunoglobulins"/>
    <property type="match status" value="1"/>
</dbReference>
<keyword evidence="3" id="KW-1185">Reference proteome</keyword>
<reference evidence="2 3" key="1">
    <citation type="submission" date="2024-03" db="EMBL/GenBank/DDBJ databases">
        <title>Novel species of the genus Variovorax.</title>
        <authorList>
            <person name="Liu Q."/>
            <person name="Xin Y.-H."/>
        </authorList>
    </citation>
    <scope>NUCLEOTIDE SEQUENCE [LARGE SCALE GENOMIC DNA]</scope>
    <source>
        <strain evidence="2 3">KACC 18501</strain>
    </source>
</reference>
<evidence type="ECO:0000259" key="1">
    <source>
        <dbReference type="Pfam" id="PF08329"/>
    </source>
</evidence>
<protein>
    <submittedName>
        <fullName evidence="2">Chitinase N-terminal domain-containing protein</fullName>
    </submittedName>
</protein>
<dbReference type="RefSeq" id="WP_340361620.1">
    <property type="nucleotide sequence ID" value="NZ_JBBKZV010000001.1"/>
</dbReference>
<accession>A0ABU8VS82</accession>
<sequence length="335" mass="36263">MVTIDRPNVPSFDAIPPTLPGDSLEIGWDLNYGLPVTDWEVWDNGQLRYRGRQFTVRPIAPPPSALEGPAFSAAVMSMQSGQYQLRALSPGRHELDINLCIVSDRSERLCVKHEAVTWVGGQQDVATPGKPQVDWLPSVITGEPLELRWNLWWGGLGQYWRLLDNDRAIFESRKFAASDRAIQAGSVRIDSPSLNAHSLRVELCNAISCSQSAPTVVNVVAAAAQAPAVTLHASMTAQSEWLIRWRLPHVAGTSPPDRWRLRNPASGQALLEKQGVSQCPAVSSDDQAEVFSGYCGSALLPLSNAPLSATVQVCAGAQCLESAALVLHASTSKGR</sequence>
<proteinExistence type="predicted"/>
<name>A0ABU8VS82_9BURK</name>
<comment type="caution">
    <text evidence="2">The sequence shown here is derived from an EMBL/GenBank/DDBJ whole genome shotgun (WGS) entry which is preliminary data.</text>
</comment>
<dbReference type="EMBL" id="JBBKZV010000001">
    <property type="protein sequence ID" value="MEJ8820560.1"/>
    <property type="molecule type" value="Genomic_DNA"/>
</dbReference>
<organism evidence="2 3">
    <name type="scientific">Variovorax humicola</name>
    <dbReference type="NCBI Taxonomy" id="1769758"/>
    <lineage>
        <taxon>Bacteria</taxon>
        <taxon>Pseudomonadati</taxon>
        <taxon>Pseudomonadota</taxon>
        <taxon>Betaproteobacteria</taxon>
        <taxon>Burkholderiales</taxon>
        <taxon>Comamonadaceae</taxon>
        <taxon>Variovorax</taxon>
    </lineage>
</organism>
<gene>
    <name evidence="2" type="ORF">WKW80_00740</name>
</gene>
<dbReference type="Pfam" id="PF08329">
    <property type="entry name" value="ChitinaseA_N"/>
    <property type="match status" value="1"/>
</dbReference>
<dbReference type="InterPro" id="IPR013540">
    <property type="entry name" value="ChitinaseA_N"/>
</dbReference>
<dbReference type="InterPro" id="IPR013783">
    <property type="entry name" value="Ig-like_fold"/>
</dbReference>
<dbReference type="Proteomes" id="UP001363010">
    <property type="component" value="Unassembled WGS sequence"/>
</dbReference>